<name>Q2T7S1_BURTA</name>
<feature type="domain" description="Winged helix-turn helix" evidence="1">
    <location>
        <begin position="113"/>
        <end position="153"/>
    </location>
</feature>
<proteinExistence type="predicted"/>
<accession>Q2T7S1</accession>
<dbReference type="Pfam" id="PF13592">
    <property type="entry name" value="HTH_33"/>
    <property type="match status" value="1"/>
</dbReference>
<keyword evidence="3" id="KW-1185">Reference proteome</keyword>
<organism evidence="2 3">
    <name type="scientific">Burkholderia thailandensis (strain ATCC 700388 / DSM 13276 / CCUG 48851 / CIP 106301 / E264)</name>
    <dbReference type="NCBI Taxonomy" id="271848"/>
    <lineage>
        <taxon>Bacteria</taxon>
        <taxon>Pseudomonadati</taxon>
        <taxon>Pseudomonadota</taxon>
        <taxon>Betaproteobacteria</taxon>
        <taxon>Burkholderiales</taxon>
        <taxon>Burkholderiaceae</taxon>
        <taxon>Burkholderia</taxon>
        <taxon>pseudomallei group</taxon>
    </lineage>
</organism>
<dbReference type="InterPro" id="IPR025959">
    <property type="entry name" value="Winged_HTH_dom"/>
</dbReference>
<reference evidence="2 3" key="1">
    <citation type="journal article" date="2005" name="BMC Genomics">
        <title>Bacterial genome adaptation to niches: divergence of the potential virulence genes in three Burkholderia species of different survival strategies.</title>
        <authorList>
            <person name="Kim H.S."/>
            <person name="Schell M.A."/>
            <person name="Yu Y."/>
            <person name="Ulrich R.L."/>
            <person name="Sarria S.H."/>
            <person name="Nierman W.C."/>
            <person name="DeShazer D."/>
        </authorList>
    </citation>
    <scope>NUCLEOTIDE SEQUENCE [LARGE SCALE GENOMIC DNA]</scope>
    <source>
        <strain evidence="3">ATCC 700388 / DSM 13276 / CCUG 48851 / CIP 106301 / E264</strain>
    </source>
</reference>
<dbReference type="EMBL" id="CP000085">
    <property type="protein sequence ID" value="ABC35591.1"/>
    <property type="molecule type" value="Genomic_DNA"/>
</dbReference>
<evidence type="ECO:0000313" key="3">
    <source>
        <dbReference type="Proteomes" id="UP000001930"/>
    </source>
</evidence>
<dbReference type="Proteomes" id="UP000001930">
    <property type="component" value="Chromosome II"/>
</dbReference>
<dbReference type="AlphaFoldDB" id="Q2T7S1"/>
<evidence type="ECO:0000259" key="1">
    <source>
        <dbReference type="Pfam" id="PF13592"/>
    </source>
</evidence>
<sequence length="158" mass="17929">MNRFSIIQQSVESMNFRNGRRHMDATHDGDSPIAERRMEGVRLLEMGVPKADVARRLILSRQSVCRWAKRLAEHDVRAPKSPGRPRWLDSAQCATLCAILGDDALAEGFTSPQWTVKRVRTLIERAFGVAYSKTDGWELLRTLGVSLQRTDRHSSIAR</sequence>
<evidence type="ECO:0000313" key="2">
    <source>
        <dbReference type="EMBL" id="ABC35591.1"/>
    </source>
</evidence>
<dbReference type="Pfam" id="PF13551">
    <property type="entry name" value="HTH_29"/>
    <property type="match status" value="1"/>
</dbReference>
<dbReference type="InterPro" id="IPR009057">
    <property type="entry name" value="Homeodomain-like_sf"/>
</dbReference>
<gene>
    <name evidence="2" type="ordered locus">BTH_II0578</name>
</gene>
<dbReference type="KEGG" id="bte:BTH_II0578"/>
<dbReference type="HOGENOM" id="CLU_056788_4_2_4"/>
<protein>
    <recommendedName>
        <fullName evidence="1">Winged helix-turn helix domain-containing protein</fullName>
    </recommendedName>
</protein>
<dbReference type="SUPFAM" id="SSF46689">
    <property type="entry name" value="Homeodomain-like"/>
    <property type="match status" value="1"/>
</dbReference>